<feature type="non-terminal residue" evidence="1">
    <location>
        <position position="1"/>
    </location>
</feature>
<proteinExistence type="predicted"/>
<dbReference type="GO" id="GO:0003676">
    <property type="term" value="F:nucleic acid binding"/>
    <property type="evidence" value="ECO:0007669"/>
    <property type="project" value="InterPro"/>
</dbReference>
<sequence>PTLSTRQLAAVSGIRRTNIQRILKHHKFHPYKIKLLQELNENDFDRRLQFCEVISERVTDNPNFLFNICVFDECHNLTGGMYLELLEDIIDPTLTNIIENDEHYLENQLIFQQDEAPPHYARLVREYLGKTFPGRWIRRRGPIEWLPLSPDLSLLDFFLWGDLNSKIYATQLASLEDLRQRIINECRQITPQMLQNVRQHFEQNLYYCMEVGGQHFEQLLR</sequence>
<dbReference type="PANTHER" id="PTHR47326">
    <property type="entry name" value="TRANSPOSABLE ELEMENT TC3 TRANSPOSASE-LIKE PROTEIN"/>
    <property type="match status" value="1"/>
</dbReference>
<dbReference type="EMBL" id="KQ982660">
    <property type="protein sequence ID" value="KYQ52664.1"/>
    <property type="molecule type" value="Genomic_DNA"/>
</dbReference>
<name>A0A151WXR6_9HYME</name>
<evidence type="ECO:0008006" key="3">
    <source>
        <dbReference type="Google" id="ProtNLM"/>
    </source>
</evidence>
<reference evidence="1 2" key="1">
    <citation type="submission" date="2015-09" db="EMBL/GenBank/DDBJ databases">
        <title>Trachymyrmex zeteki WGS genome.</title>
        <authorList>
            <person name="Nygaard S."/>
            <person name="Hu H."/>
            <person name="Boomsma J."/>
            <person name="Zhang G."/>
        </authorList>
    </citation>
    <scope>NUCLEOTIDE SEQUENCE [LARGE SCALE GENOMIC DNA]</scope>
    <source>
        <strain evidence="1">Tzet28-1</strain>
        <tissue evidence="1">Whole body</tissue>
    </source>
</reference>
<dbReference type="Proteomes" id="UP000075809">
    <property type="component" value="Unassembled WGS sequence"/>
</dbReference>
<protein>
    <recommendedName>
        <fullName evidence="3">Transposable element Tc3 transposase</fullName>
    </recommendedName>
</protein>
<dbReference type="AlphaFoldDB" id="A0A151WXR6"/>
<dbReference type="InterPro" id="IPR036397">
    <property type="entry name" value="RNaseH_sf"/>
</dbReference>
<dbReference type="STRING" id="64791.A0A151WXR6"/>
<gene>
    <name evidence="1" type="ORF">ALC60_08195</name>
</gene>
<accession>A0A151WXR6</accession>
<organism evidence="1 2">
    <name type="scientific">Mycetomoellerius zeteki</name>
    <dbReference type="NCBI Taxonomy" id="64791"/>
    <lineage>
        <taxon>Eukaryota</taxon>
        <taxon>Metazoa</taxon>
        <taxon>Ecdysozoa</taxon>
        <taxon>Arthropoda</taxon>
        <taxon>Hexapoda</taxon>
        <taxon>Insecta</taxon>
        <taxon>Pterygota</taxon>
        <taxon>Neoptera</taxon>
        <taxon>Endopterygota</taxon>
        <taxon>Hymenoptera</taxon>
        <taxon>Apocrita</taxon>
        <taxon>Aculeata</taxon>
        <taxon>Formicoidea</taxon>
        <taxon>Formicidae</taxon>
        <taxon>Myrmicinae</taxon>
        <taxon>Mycetomoellerius</taxon>
    </lineage>
</organism>
<keyword evidence="2" id="KW-1185">Reference proteome</keyword>
<evidence type="ECO:0000313" key="2">
    <source>
        <dbReference type="Proteomes" id="UP000075809"/>
    </source>
</evidence>
<dbReference type="PANTHER" id="PTHR47326:SF1">
    <property type="entry name" value="HTH PSQ-TYPE DOMAIN-CONTAINING PROTEIN"/>
    <property type="match status" value="1"/>
</dbReference>
<dbReference type="Gene3D" id="3.30.420.10">
    <property type="entry name" value="Ribonuclease H-like superfamily/Ribonuclease H"/>
    <property type="match status" value="1"/>
</dbReference>
<evidence type="ECO:0000313" key="1">
    <source>
        <dbReference type="EMBL" id="KYQ52664.1"/>
    </source>
</evidence>